<keyword evidence="2" id="KW-1185">Reference proteome</keyword>
<comment type="caution">
    <text evidence="1">The sequence shown here is derived from an EMBL/GenBank/DDBJ whole genome shotgun (WGS) entry which is preliminary data.</text>
</comment>
<proteinExistence type="predicted"/>
<sequence length="443" mass="50398">MPTARIGIATRHRVMTIDNTSTTCAASTDIEYACDSHHPCDSCIATRKAVEEAMDVHNATQQIICNRECMRIHQAFLKNAIQKYSNAIIARWKKRSQTKRAESLEKALPGMPQKKFSIIQARYAEEELEASSLRWTFLLPYLSVEDLSSDPMRLLSLLYVRTQYDPSTWAAFDLENTKADWPEGLLDIGICNSAMVAYDARYGEIVEWDQERVDQGHLVALPRANLLIQLQATLLAMLSETVRTPIDGAKIEERPTKWLALIGSGFRRSREDEICSSFIDRAFQRPPVFDIDELLKIAETRTANAQDQLWLLQTEPSYVHREYRLLQDSEYFSVVVPQLSDTVDVEKYELIGNILSVESTRRFSEWNCVVEECKHVREQLNGCGGQFQLGKPLPENYSQAVSCLEAALGSILCVGQETLRVCYRSSVDLHPATTMSCWISRER</sequence>
<name>A0A8H7AB73_9EURO</name>
<dbReference type="PANTHER" id="PTHR40788">
    <property type="entry name" value="CLR5 DOMAIN-CONTAINING PROTEIN-RELATED"/>
    <property type="match status" value="1"/>
</dbReference>
<reference evidence="1" key="1">
    <citation type="submission" date="2020-02" db="EMBL/GenBank/DDBJ databases">
        <authorList>
            <person name="Palmer J.M."/>
        </authorList>
    </citation>
    <scope>NUCLEOTIDE SEQUENCE</scope>
    <source>
        <strain evidence="1">EPUS1.4</strain>
        <tissue evidence="1">Thallus</tissue>
    </source>
</reference>
<organism evidence="1 2">
    <name type="scientific">Endocarpon pusillum</name>
    <dbReference type="NCBI Taxonomy" id="364733"/>
    <lineage>
        <taxon>Eukaryota</taxon>
        <taxon>Fungi</taxon>
        <taxon>Dikarya</taxon>
        <taxon>Ascomycota</taxon>
        <taxon>Pezizomycotina</taxon>
        <taxon>Eurotiomycetes</taxon>
        <taxon>Chaetothyriomycetidae</taxon>
        <taxon>Verrucariales</taxon>
        <taxon>Verrucariaceae</taxon>
        <taxon>Endocarpon</taxon>
    </lineage>
</organism>
<accession>A0A8H7AB73</accession>
<protein>
    <submittedName>
        <fullName evidence="1">Uncharacterized protein</fullName>
    </submittedName>
</protein>
<dbReference type="PANTHER" id="PTHR40788:SF2">
    <property type="entry name" value="CLR5 DOMAIN-CONTAINING PROTEIN"/>
    <property type="match status" value="1"/>
</dbReference>
<evidence type="ECO:0000313" key="2">
    <source>
        <dbReference type="Proteomes" id="UP000606974"/>
    </source>
</evidence>
<dbReference type="AlphaFoldDB" id="A0A8H7AB73"/>
<dbReference type="OrthoDB" id="2922289at2759"/>
<gene>
    <name evidence="1" type="ORF">GJ744_002098</name>
</gene>
<dbReference type="Proteomes" id="UP000606974">
    <property type="component" value="Unassembled WGS sequence"/>
</dbReference>
<dbReference type="EMBL" id="JAACFV010000134">
    <property type="protein sequence ID" value="KAF7504542.1"/>
    <property type="molecule type" value="Genomic_DNA"/>
</dbReference>
<evidence type="ECO:0000313" key="1">
    <source>
        <dbReference type="EMBL" id="KAF7504542.1"/>
    </source>
</evidence>